<feature type="region of interest" description="Disordered" evidence="1">
    <location>
        <begin position="442"/>
        <end position="476"/>
    </location>
</feature>
<organism evidence="3 4">
    <name type="scientific">Cryptococcus decagattii</name>
    <dbReference type="NCBI Taxonomy" id="1859122"/>
    <lineage>
        <taxon>Eukaryota</taxon>
        <taxon>Fungi</taxon>
        <taxon>Dikarya</taxon>
        <taxon>Basidiomycota</taxon>
        <taxon>Agaricomycotina</taxon>
        <taxon>Tremellomycetes</taxon>
        <taxon>Tremellales</taxon>
        <taxon>Cryptococcaceae</taxon>
        <taxon>Cryptococcus</taxon>
        <taxon>Cryptococcus gattii species complex</taxon>
    </lineage>
</organism>
<protein>
    <recommendedName>
        <fullName evidence="2">PX domain-containing protein</fullName>
    </recommendedName>
</protein>
<feature type="compositionally biased region" description="Pro residues" evidence="1">
    <location>
        <begin position="1"/>
        <end position="11"/>
    </location>
</feature>
<dbReference type="PANTHER" id="PTHR47185:SF1">
    <property type="entry name" value="PX DOMAIN-CONTAINING PROTEIN YPR097W"/>
    <property type="match status" value="1"/>
</dbReference>
<dbReference type="Gene3D" id="3.30.1520.10">
    <property type="entry name" value="Phox-like domain"/>
    <property type="match status" value="1"/>
</dbReference>
<keyword evidence="4" id="KW-1185">Reference proteome</keyword>
<dbReference type="InterPro" id="IPR024555">
    <property type="entry name" value="PX-associated"/>
</dbReference>
<feature type="compositionally biased region" description="Basic residues" evidence="1">
    <location>
        <begin position="1114"/>
        <end position="1130"/>
    </location>
</feature>
<evidence type="ECO:0000313" key="4">
    <source>
        <dbReference type="Proteomes" id="UP001432216"/>
    </source>
</evidence>
<evidence type="ECO:0000259" key="2">
    <source>
        <dbReference type="PROSITE" id="PS50195"/>
    </source>
</evidence>
<feature type="domain" description="PX" evidence="2">
    <location>
        <begin position="346"/>
        <end position="513"/>
    </location>
</feature>
<dbReference type="Pfam" id="PF12828">
    <property type="entry name" value="PXB"/>
    <property type="match status" value="1"/>
</dbReference>
<feature type="compositionally biased region" description="Polar residues" evidence="1">
    <location>
        <begin position="1102"/>
        <end position="1113"/>
    </location>
</feature>
<dbReference type="SMART" id="SM00312">
    <property type="entry name" value="PX"/>
    <property type="match status" value="1"/>
</dbReference>
<dbReference type="PANTHER" id="PTHR47185">
    <property type="entry name" value="PX DOMAIN-CONTAINING PROTEIN YPR097W"/>
    <property type="match status" value="1"/>
</dbReference>
<proteinExistence type="predicted"/>
<dbReference type="InterPro" id="IPR036871">
    <property type="entry name" value="PX_dom_sf"/>
</dbReference>
<dbReference type="InterPro" id="IPR001683">
    <property type="entry name" value="PX_dom"/>
</dbReference>
<sequence length="1165" mass="129712">MPDPINPPEVPYKPYVPRRQRSIRPDRPLPSPPPEEDVPAVNAFERIQGYTSPPSPPPGESFLTLAEKQLPPPPSAAPLQHVDEQHQRASSSSATVPPPNFAPLPGSARHGEAQTQTSAAHLHPYHSTLPTSSDPPTVLTPLRAHYLKKTLVSLQVSHELALITDPVLGANALGLLGDPFVLPQQARQEALQRVSEIARAEGQVGDLPFLRFMFHQFLLPFPFLTAAPPTFWSAKVQPFLSSFLATTGISAQAAQTEQERKVAESLMSKDELKEAQERKKLWVKVEKHLALMFGLGIKLTNGEEVVRIGQAELKRLEALQEERRRKWMEKHGGQQYGEAQATGFEVNVIGVRLVVEKGRVRNRNHEEFIIRTSRHGISDVFVSRRYGDFRRLAEELRLAFPNSMIPFPPPKDKSTTAAPPPAPASTGYGYGTYNPLRAIYGSGTQSAQTTPNDSTPSLQDPDSPTTATTSGTPLSREKNRLTLRAYLNSLLTLPYVIESPILRSFLLSSPTALTPPEAVDCQRRLEADAVREEGRRRFRLEAEKRIEGLREGLAKFKGDVLSKEGGLKNVFEVVKRVEKVEDLPEAEASVLEWGRISFAATIFQLFVASDTASDTLASLKRLHGLMPYFMLKGILKISNPMAMIRAVLDLFLARPFGGQSLIQRMFSSSLTEDLRMLDEDIEILQDKIDDPVLCQKVEQYAKAPFAIQEMFRKDAASEGLDLLIIILRSPDVPSLSRPQFQRVVKATRAYREYKASLAELSDSDDDEGPENEDAWLYEDLTILLKLWMRKREKEGLLALIFEGVTAELLKDIITIFYTPLAQVYKAASIADSLGDMQAFINDMIRTVEQVEELSQEDPQRTVQTFIDLVQRHEQSFYTFVHNVHSKGKGLFDSLMSWLELFLDYARSGLPSPIDLEFILPHSEEERRKVLAEVDAVATYHYQLKVAHEEKIRRRFRAAAADNSGGRGMVDHIDDEAELLNSVMASLNIGETTIDEAADLADEESEEEAEDEEEDERELADLEGGEEEKSDTSSMNLPPSPKQEAFSPPPGNAGTGHSTRDRRRSSHSSTSQSLKKVRSALKFRHGDDKKSSQTGVAVGTGEARQSSPLAQGSQGRHHHVHGHGNGKRRKKDGIETLTPPGTEAIATLRPLFVEALRPSLVIQPMK</sequence>
<evidence type="ECO:0000256" key="1">
    <source>
        <dbReference type="SAM" id="MobiDB-lite"/>
    </source>
</evidence>
<gene>
    <name evidence="3" type="ORF">IAS62_000931</name>
</gene>
<dbReference type="Pfam" id="PF12825">
    <property type="entry name" value="DUF3818"/>
    <property type="match status" value="1"/>
</dbReference>
<reference evidence="3 4" key="1">
    <citation type="submission" date="2024-01" db="EMBL/GenBank/DDBJ databases">
        <title>Comparative genomics of Cryptococcus and Kwoniella reveals pathogenesis evolution and contrasting modes of karyotype evolution via chromosome fusion or intercentromeric recombination.</title>
        <authorList>
            <person name="Coelho M.A."/>
            <person name="David-Palma M."/>
            <person name="Shea T."/>
            <person name="Bowers K."/>
            <person name="McGinley-Smith S."/>
            <person name="Mohammad A.W."/>
            <person name="Gnirke A."/>
            <person name="Yurkov A.M."/>
            <person name="Nowrousian M."/>
            <person name="Sun S."/>
            <person name="Cuomo C.A."/>
            <person name="Heitman J."/>
        </authorList>
    </citation>
    <scope>NUCLEOTIDE SEQUENCE [LARGE SCALE GENOMIC DNA]</scope>
    <source>
        <strain evidence="3 4">7685027</strain>
    </source>
</reference>
<dbReference type="EMBL" id="CP143807">
    <property type="protein sequence ID" value="WVO19641.1"/>
    <property type="molecule type" value="Genomic_DNA"/>
</dbReference>
<dbReference type="Pfam" id="PF00787">
    <property type="entry name" value="PX"/>
    <property type="match status" value="1"/>
</dbReference>
<dbReference type="SUPFAM" id="SSF64268">
    <property type="entry name" value="PX domain"/>
    <property type="match status" value="1"/>
</dbReference>
<dbReference type="InterPro" id="IPR047168">
    <property type="entry name" value="LEC1-like"/>
</dbReference>
<dbReference type="CDD" id="cd06869">
    <property type="entry name" value="PX_UP2_fungi"/>
    <property type="match status" value="1"/>
</dbReference>
<feature type="region of interest" description="Disordered" evidence="1">
    <location>
        <begin position="403"/>
        <end position="428"/>
    </location>
</feature>
<name>A0ABZ2AQN5_9TREE</name>
<accession>A0ABZ2AQN5</accession>
<dbReference type="InterPro" id="IPR024554">
    <property type="entry name" value="LEC1-like_C"/>
</dbReference>
<dbReference type="RefSeq" id="XP_064718881.1">
    <property type="nucleotide sequence ID" value="XM_064862809.1"/>
</dbReference>
<feature type="compositionally biased region" description="Acidic residues" evidence="1">
    <location>
        <begin position="997"/>
        <end position="1028"/>
    </location>
</feature>
<dbReference type="Proteomes" id="UP001432216">
    <property type="component" value="Chromosome 2"/>
</dbReference>
<dbReference type="GeneID" id="89987706"/>
<feature type="compositionally biased region" description="Polar residues" evidence="1">
    <location>
        <begin position="442"/>
        <end position="473"/>
    </location>
</feature>
<evidence type="ECO:0000313" key="3">
    <source>
        <dbReference type="EMBL" id="WVO19641.1"/>
    </source>
</evidence>
<feature type="region of interest" description="Disordered" evidence="1">
    <location>
        <begin position="997"/>
        <end position="1140"/>
    </location>
</feature>
<dbReference type="PROSITE" id="PS50195">
    <property type="entry name" value="PX"/>
    <property type="match status" value="1"/>
</dbReference>
<feature type="region of interest" description="Disordered" evidence="1">
    <location>
        <begin position="1"/>
        <end position="119"/>
    </location>
</feature>